<evidence type="ECO:0000313" key="7">
    <source>
        <dbReference type="Proteomes" id="UP000327424"/>
    </source>
</evidence>
<comment type="similarity">
    <text evidence="1">Belongs to the LysR transcriptional regulatory family.</text>
</comment>
<keyword evidence="7" id="KW-1185">Reference proteome</keyword>
<dbReference type="InterPro" id="IPR000847">
    <property type="entry name" value="LysR_HTH_N"/>
</dbReference>
<dbReference type="InterPro" id="IPR036390">
    <property type="entry name" value="WH_DNA-bd_sf"/>
</dbReference>
<sequence>MILHGVCPLNNYKLLPALISILQTRNLTESARQLNVTQSAISKTLTQIRAAFHDKIVIREGNQFVLTRKGEELKAQLPLLMQTLDNLYLPSVMDPSLCQRQFTLASSDYVAQAILPSICCELAVDGKDASVEYQLWHKDKLTELADMPLDLVSTITDHVPENLHGKSLGEDQLIVVCRRQHPLCQADALSIKEYINAKHLLISGGGDKDSPVDLALSGFGEQRKIFASVPFFQSAIELLLKTDTLLTTPLHIAADFAQTHDLRIMALPIKLQPQQYYLLWHAKHHQDPEHTWFRELCYPFLKNHLERTKTLGMKLLHDC</sequence>
<dbReference type="GO" id="GO:0003700">
    <property type="term" value="F:DNA-binding transcription factor activity"/>
    <property type="evidence" value="ECO:0007669"/>
    <property type="project" value="InterPro"/>
</dbReference>
<evidence type="ECO:0000259" key="5">
    <source>
        <dbReference type="PROSITE" id="PS50931"/>
    </source>
</evidence>
<evidence type="ECO:0000313" key="6">
    <source>
        <dbReference type="EMBL" id="QFI38742.1"/>
    </source>
</evidence>
<dbReference type="CDD" id="cd08417">
    <property type="entry name" value="PBP2_Nitroaromatics_like"/>
    <property type="match status" value="1"/>
</dbReference>
<dbReference type="Proteomes" id="UP000327424">
    <property type="component" value="Chromosome"/>
</dbReference>
<dbReference type="GO" id="GO:0003677">
    <property type="term" value="F:DNA binding"/>
    <property type="evidence" value="ECO:0007669"/>
    <property type="project" value="UniProtKB-KW"/>
</dbReference>
<dbReference type="InterPro" id="IPR036388">
    <property type="entry name" value="WH-like_DNA-bd_sf"/>
</dbReference>
<dbReference type="KEGG" id="mmaa:FR932_13210"/>
<dbReference type="Pfam" id="PF03466">
    <property type="entry name" value="LysR_substrate"/>
    <property type="match status" value="1"/>
</dbReference>
<dbReference type="InterPro" id="IPR005119">
    <property type="entry name" value="LysR_subst-bd"/>
</dbReference>
<dbReference type="InterPro" id="IPR050389">
    <property type="entry name" value="LysR-type_TF"/>
</dbReference>
<dbReference type="Gene3D" id="3.40.190.10">
    <property type="entry name" value="Periplasmic binding protein-like II"/>
    <property type="match status" value="2"/>
</dbReference>
<dbReference type="InterPro" id="IPR037402">
    <property type="entry name" value="YidZ_PBP2"/>
</dbReference>
<name>A0A5J6WQT1_MORMI</name>
<dbReference type="PANTHER" id="PTHR30118:SF15">
    <property type="entry name" value="TRANSCRIPTIONAL REGULATORY PROTEIN"/>
    <property type="match status" value="1"/>
</dbReference>
<keyword evidence="4" id="KW-0804">Transcription</keyword>
<dbReference type="SUPFAM" id="SSF46785">
    <property type="entry name" value="Winged helix' DNA-binding domain"/>
    <property type="match status" value="1"/>
</dbReference>
<evidence type="ECO:0000256" key="1">
    <source>
        <dbReference type="ARBA" id="ARBA00009437"/>
    </source>
</evidence>
<accession>A0A5J6WQT1</accession>
<organism evidence="6 7">
    <name type="scientific">Moritella marina ATCC 15381</name>
    <dbReference type="NCBI Taxonomy" id="1202962"/>
    <lineage>
        <taxon>Bacteria</taxon>
        <taxon>Pseudomonadati</taxon>
        <taxon>Pseudomonadota</taxon>
        <taxon>Gammaproteobacteria</taxon>
        <taxon>Alteromonadales</taxon>
        <taxon>Moritellaceae</taxon>
        <taxon>Moritella</taxon>
    </lineage>
</organism>
<dbReference type="PANTHER" id="PTHR30118">
    <property type="entry name" value="HTH-TYPE TRANSCRIPTIONAL REGULATOR LEUO-RELATED"/>
    <property type="match status" value="1"/>
</dbReference>
<dbReference type="SUPFAM" id="SSF53850">
    <property type="entry name" value="Periplasmic binding protein-like II"/>
    <property type="match status" value="1"/>
</dbReference>
<dbReference type="Gene3D" id="1.10.10.10">
    <property type="entry name" value="Winged helix-like DNA-binding domain superfamily/Winged helix DNA-binding domain"/>
    <property type="match status" value="1"/>
</dbReference>
<dbReference type="Pfam" id="PF00126">
    <property type="entry name" value="HTH_1"/>
    <property type="match status" value="1"/>
</dbReference>
<reference evidence="6 7" key="1">
    <citation type="submission" date="2019-09" db="EMBL/GenBank/DDBJ databases">
        <title>Hybrid Assembly of the complete Genome of the Deep-Sea Bacterium Moritella marina from long Nanopore and Illumina reads.</title>
        <authorList>
            <person name="Magin S."/>
            <person name="Georgoulis A."/>
            <person name="Papadimitriou K."/>
            <person name="Iliakis G."/>
            <person name="Vorgias C.E."/>
        </authorList>
    </citation>
    <scope>NUCLEOTIDE SEQUENCE [LARGE SCALE GENOMIC DNA]</scope>
    <source>
        <strain evidence="6 7">MP-1</strain>
    </source>
</reference>
<keyword evidence="3" id="KW-0238">DNA-binding</keyword>
<feature type="domain" description="HTH lysR-type" evidence="5">
    <location>
        <begin position="10"/>
        <end position="67"/>
    </location>
</feature>
<dbReference type="PROSITE" id="PS50931">
    <property type="entry name" value="HTH_LYSR"/>
    <property type="match status" value="1"/>
</dbReference>
<evidence type="ECO:0000256" key="4">
    <source>
        <dbReference type="ARBA" id="ARBA00023163"/>
    </source>
</evidence>
<proteinExistence type="inferred from homology"/>
<evidence type="ECO:0000256" key="3">
    <source>
        <dbReference type="ARBA" id="ARBA00023125"/>
    </source>
</evidence>
<gene>
    <name evidence="6" type="ORF">FR932_13210</name>
</gene>
<dbReference type="AlphaFoldDB" id="A0A5J6WQT1"/>
<keyword evidence="2" id="KW-0805">Transcription regulation</keyword>
<dbReference type="OrthoDB" id="8839911at2"/>
<evidence type="ECO:0000256" key="2">
    <source>
        <dbReference type="ARBA" id="ARBA00023015"/>
    </source>
</evidence>
<protein>
    <submittedName>
        <fullName evidence="6">LysR family transcriptional regulator</fullName>
    </submittedName>
</protein>
<dbReference type="EMBL" id="CP044399">
    <property type="protein sequence ID" value="QFI38742.1"/>
    <property type="molecule type" value="Genomic_DNA"/>
</dbReference>